<dbReference type="InterPro" id="IPR052748">
    <property type="entry name" value="ISR_Activator"/>
</dbReference>
<dbReference type="PANTHER" id="PTHR45011:SF1">
    <property type="entry name" value="DAP3-BINDING CELL DEATH ENHANCER 1"/>
    <property type="match status" value="1"/>
</dbReference>
<dbReference type="InterPro" id="IPR011990">
    <property type="entry name" value="TPR-like_helical_dom_sf"/>
</dbReference>
<keyword evidence="2" id="KW-1185">Reference proteome</keyword>
<comment type="caution">
    <text evidence="1">The sequence shown here is derived from an EMBL/GenBank/DDBJ whole genome shotgun (WGS) entry which is preliminary data.</text>
</comment>
<dbReference type="Gene3D" id="1.25.40.10">
    <property type="entry name" value="Tetratricopeptide repeat domain"/>
    <property type="match status" value="1"/>
</dbReference>
<name>A0A397S2E7_9GLOM</name>
<accession>A0A397S2E7</accession>
<organism evidence="1 2">
    <name type="scientific">Glomus cerebriforme</name>
    <dbReference type="NCBI Taxonomy" id="658196"/>
    <lineage>
        <taxon>Eukaryota</taxon>
        <taxon>Fungi</taxon>
        <taxon>Fungi incertae sedis</taxon>
        <taxon>Mucoromycota</taxon>
        <taxon>Glomeromycotina</taxon>
        <taxon>Glomeromycetes</taxon>
        <taxon>Glomerales</taxon>
        <taxon>Glomeraceae</taxon>
        <taxon>Glomus</taxon>
    </lineage>
</organism>
<sequence>MELKLNLISKAFELYQKAAELEENNHKAFELSKKLAEKEYLSGIHLLGVCYEFGHGTDINLQKTFKLYQKAANLGYNKFQYNLGLMYENGKGINYDIDKAADLYKKSAAQGFKDSQVQLDLMFGFDNKKVTDTKEVKNLNNVHVMSHSNQFENFIGLEINICKDEINSMEKYSGSLDKSTNENQVDCVKMKELIELNYLVTVINMELENKR</sequence>
<evidence type="ECO:0008006" key="3">
    <source>
        <dbReference type="Google" id="ProtNLM"/>
    </source>
</evidence>
<evidence type="ECO:0000313" key="2">
    <source>
        <dbReference type="Proteomes" id="UP000265703"/>
    </source>
</evidence>
<dbReference type="SUPFAM" id="SSF81901">
    <property type="entry name" value="HCP-like"/>
    <property type="match status" value="1"/>
</dbReference>
<dbReference type="InterPro" id="IPR006597">
    <property type="entry name" value="Sel1-like"/>
</dbReference>
<evidence type="ECO:0000313" key="1">
    <source>
        <dbReference type="EMBL" id="RIA78909.1"/>
    </source>
</evidence>
<dbReference type="OrthoDB" id="2425131at2759"/>
<reference evidence="1 2" key="1">
    <citation type="submission" date="2018-06" db="EMBL/GenBank/DDBJ databases">
        <title>Comparative genomics reveals the genomic features of Rhizophagus irregularis, R. cerebriforme, R. diaphanum and Gigaspora rosea, and their symbiotic lifestyle signature.</title>
        <authorList>
            <person name="Morin E."/>
            <person name="San Clemente H."/>
            <person name="Chen E.C.H."/>
            <person name="De La Providencia I."/>
            <person name="Hainaut M."/>
            <person name="Kuo A."/>
            <person name="Kohler A."/>
            <person name="Murat C."/>
            <person name="Tang N."/>
            <person name="Roy S."/>
            <person name="Loubradou J."/>
            <person name="Henrissat B."/>
            <person name="Grigoriev I.V."/>
            <person name="Corradi N."/>
            <person name="Roux C."/>
            <person name="Martin F.M."/>
        </authorList>
    </citation>
    <scope>NUCLEOTIDE SEQUENCE [LARGE SCALE GENOMIC DNA]</scope>
    <source>
        <strain evidence="1 2">DAOM 227022</strain>
    </source>
</reference>
<gene>
    <name evidence="1" type="ORF">C1645_842082</name>
</gene>
<dbReference type="Pfam" id="PF08238">
    <property type="entry name" value="Sel1"/>
    <property type="match status" value="4"/>
</dbReference>
<proteinExistence type="predicted"/>
<protein>
    <recommendedName>
        <fullName evidence="3">HCP-like protein</fullName>
    </recommendedName>
</protein>
<dbReference type="EMBL" id="QKYT01001841">
    <property type="protein sequence ID" value="RIA78909.1"/>
    <property type="molecule type" value="Genomic_DNA"/>
</dbReference>
<dbReference type="AlphaFoldDB" id="A0A397S2E7"/>
<dbReference type="PANTHER" id="PTHR45011">
    <property type="entry name" value="DAP3-BINDING CELL DEATH ENHANCER 1"/>
    <property type="match status" value="1"/>
</dbReference>
<dbReference type="Proteomes" id="UP000265703">
    <property type="component" value="Unassembled WGS sequence"/>
</dbReference>
<dbReference type="SMART" id="SM00671">
    <property type="entry name" value="SEL1"/>
    <property type="match status" value="2"/>
</dbReference>